<protein>
    <submittedName>
        <fullName evidence="2">Uncharacterized protein</fullName>
    </submittedName>
</protein>
<dbReference type="AlphaFoldDB" id="A0A7I7Y0C5"/>
<evidence type="ECO:0000313" key="3">
    <source>
        <dbReference type="Proteomes" id="UP000466931"/>
    </source>
</evidence>
<feature type="region of interest" description="Disordered" evidence="1">
    <location>
        <begin position="1"/>
        <end position="23"/>
    </location>
</feature>
<dbReference type="EMBL" id="AP022612">
    <property type="protein sequence ID" value="BBZ34482.1"/>
    <property type="molecule type" value="Genomic_DNA"/>
</dbReference>
<keyword evidence="3" id="KW-1185">Reference proteome</keyword>
<sequence length="78" mass="8211">MADASSHERDEHASADATPNEAIVAATKDSAASMPVEWGTKTLAEGVQDILGRFGAVHPELSVKALAEIGRGVGWRLR</sequence>
<evidence type="ECO:0000256" key="1">
    <source>
        <dbReference type="SAM" id="MobiDB-lite"/>
    </source>
</evidence>
<evidence type="ECO:0000313" key="2">
    <source>
        <dbReference type="EMBL" id="BBZ34482.1"/>
    </source>
</evidence>
<gene>
    <name evidence="2" type="ORF">MCNF_30870</name>
</gene>
<proteinExistence type="predicted"/>
<dbReference type="Proteomes" id="UP000466931">
    <property type="component" value="Chromosome"/>
</dbReference>
<name>A0A7I7Y0C5_9MYCO</name>
<organism evidence="2 3">
    <name type="scientific">Mycolicibacterium confluentis</name>
    <dbReference type="NCBI Taxonomy" id="28047"/>
    <lineage>
        <taxon>Bacteria</taxon>
        <taxon>Bacillati</taxon>
        <taxon>Actinomycetota</taxon>
        <taxon>Actinomycetes</taxon>
        <taxon>Mycobacteriales</taxon>
        <taxon>Mycobacteriaceae</taxon>
        <taxon>Mycolicibacterium</taxon>
    </lineage>
</organism>
<feature type="compositionally biased region" description="Basic and acidic residues" evidence="1">
    <location>
        <begin position="1"/>
        <end position="14"/>
    </location>
</feature>
<reference evidence="2" key="2">
    <citation type="submission" date="2020-02" db="EMBL/GenBank/DDBJ databases">
        <authorList>
            <person name="Matsumoto Y."/>
            <person name="Motooka D."/>
            <person name="Nakamura S."/>
        </authorList>
    </citation>
    <scope>NUCLEOTIDE SEQUENCE</scope>
    <source>
        <strain evidence="2">JCM 13671</strain>
    </source>
</reference>
<reference evidence="2" key="1">
    <citation type="journal article" date="2019" name="Emerg. Microbes Infect.">
        <title>Comprehensive subspecies identification of 175 nontuberculous mycobacteria species based on 7547 genomic profiles.</title>
        <authorList>
            <person name="Matsumoto Y."/>
            <person name="Kinjo T."/>
            <person name="Motooka D."/>
            <person name="Nabeya D."/>
            <person name="Jung N."/>
            <person name="Uechi K."/>
            <person name="Horii T."/>
            <person name="Iida T."/>
            <person name="Fujita J."/>
            <person name="Nakamura S."/>
        </authorList>
    </citation>
    <scope>NUCLEOTIDE SEQUENCE [LARGE SCALE GENOMIC DNA]</scope>
    <source>
        <strain evidence="2">JCM 13671</strain>
    </source>
</reference>
<accession>A0A7I7Y0C5</accession>